<dbReference type="Proteomes" id="UP000475249">
    <property type="component" value="Unassembled WGS sequence"/>
</dbReference>
<name>A0A6L9EEY4_9FLAO</name>
<sequence length="65" mass="7721">MKKFTLKEIEKKVGKKDKDLVEKVFLLANGMIDVHGFDHEKAYNRALDIAREWHENGGKYKRQKF</sequence>
<dbReference type="EMBL" id="WXYO01000006">
    <property type="protein sequence ID" value="NAS13330.1"/>
    <property type="molecule type" value="Genomic_DNA"/>
</dbReference>
<accession>A0A6L9EEY4</accession>
<protein>
    <submittedName>
        <fullName evidence="1">Uncharacterized protein</fullName>
    </submittedName>
</protein>
<gene>
    <name evidence="1" type="ORF">GTQ38_15030</name>
</gene>
<dbReference type="AlphaFoldDB" id="A0A6L9EEY4"/>
<reference evidence="1 2" key="1">
    <citation type="submission" date="2020-01" db="EMBL/GenBank/DDBJ databases">
        <title>Bacteria diversity of Porities sp.</title>
        <authorList>
            <person name="Wang G."/>
        </authorList>
    </citation>
    <scope>NUCLEOTIDE SEQUENCE [LARGE SCALE GENOMIC DNA]</scope>
    <source>
        <strain evidence="1 2">R33</strain>
    </source>
</reference>
<proteinExistence type="predicted"/>
<organism evidence="1 2">
    <name type="scientific">Poritiphilus flavus</name>
    <dbReference type="NCBI Taxonomy" id="2697053"/>
    <lineage>
        <taxon>Bacteria</taxon>
        <taxon>Pseudomonadati</taxon>
        <taxon>Bacteroidota</taxon>
        <taxon>Flavobacteriia</taxon>
        <taxon>Flavobacteriales</taxon>
        <taxon>Flavobacteriaceae</taxon>
        <taxon>Poritiphilus</taxon>
    </lineage>
</organism>
<evidence type="ECO:0000313" key="1">
    <source>
        <dbReference type="EMBL" id="NAS13330.1"/>
    </source>
</evidence>
<dbReference type="RefSeq" id="WP_161436367.1">
    <property type="nucleotide sequence ID" value="NZ_WXYO01000006.1"/>
</dbReference>
<comment type="caution">
    <text evidence="1">The sequence shown here is derived from an EMBL/GenBank/DDBJ whole genome shotgun (WGS) entry which is preliminary data.</text>
</comment>
<keyword evidence="2" id="KW-1185">Reference proteome</keyword>
<evidence type="ECO:0000313" key="2">
    <source>
        <dbReference type="Proteomes" id="UP000475249"/>
    </source>
</evidence>